<reference evidence="1 2" key="1">
    <citation type="submission" date="2024-01" db="EMBL/GenBank/DDBJ databases">
        <title>Genome assemblies of Stephania.</title>
        <authorList>
            <person name="Yang L."/>
        </authorList>
    </citation>
    <scope>NUCLEOTIDE SEQUENCE [LARGE SCALE GENOMIC DNA]</scope>
    <source>
        <strain evidence="1">YNDBR</strain>
        <tissue evidence="1">Leaf</tissue>
    </source>
</reference>
<dbReference type="AlphaFoldDB" id="A0AAP0EZ86"/>
<protein>
    <submittedName>
        <fullName evidence="1">Uncharacterized protein</fullName>
    </submittedName>
</protein>
<keyword evidence="2" id="KW-1185">Reference proteome</keyword>
<accession>A0AAP0EZ86</accession>
<evidence type="ECO:0000313" key="1">
    <source>
        <dbReference type="EMBL" id="KAK9097734.1"/>
    </source>
</evidence>
<sequence length="71" mass="7691">MVVFDSQPSSVPSAHIGGIYGSPVYTSVRLQISDPDPGLPDPCHVLEPLIHHINSPILQYARNGYVPQQPS</sequence>
<dbReference type="EMBL" id="JBBNAF010000011">
    <property type="protein sequence ID" value="KAK9097734.1"/>
    <property type="molecule type" value="Genomic_DNA"/>
</dbReference>
<gene>
    <name evidence="1" type="ORF">Syun_024779</name>
</gene>
<dbReference type="Proteomes" id="UP001420932">
    <property type="component" value="Unassembled WGS sequence"/>
</dbReference>
<organism evidence="1 2">
    <name type="scientific">Stephania yunnanensis</name>
    <dbReference type="NCBI Taxonomy" id="152371"/>
    <lineage>
        <taxon>Eukaryota</taxon>
        <taxon>Viridiplantae</taxon>
        <taxon>Streptophyta</taxon>
        <taxon>Embryophyta</taxon>
        <taxon>Tracheophyta</taxon>
        <taxon>Spermatophyta</taxon>
        <taxon>Magnoliopsida</taxon>
        <taxon>Ranunculales</taxon>
        <taxon>Menispermaceae</taxon>
        <taxon>Menispermoideae</taxon>
        <taxon>Cissampelideae</taxon>
        <taxon>Stephania</taxon>
    </lineage>
</organism>
<name>A0AAP0EZ86_9MAGN</name>
<comment type="caution">
    <text evidence="1">The sequence shown here is derived from an EMBL/GenBank/DDBJ whole genome shotgun (WGS) entry which is preliminary data.</text>
</comment>
<proteinExistence type="predicted"/>
<evidence type="ECO:0000313" key="2">
    <source>
        <dbReference type="Proteomes" id="UP001420932"/>
    </source>
</evidence>